<dbReference type="Proteomes" id="UP000594263">
    <property type="component" value="Unplaced"/>
</dbReference>
<accession>A0A7N0ZTR2</accession>
<evidence type="ECO:0000256" key="1">
    <source>
        <dbReference type="ARBA" id="ARBA00006974"/>
    </source>
</evidence>
<dbReference type="EnsemblPlants" id="Kaladp0032s0415.1.v1.1">
    <property type="protein sequence ID" value="Kaladp0032s0415.1.v1.1"/>
    <property type="gene ID" value="Kaladp0032s0415.v1.1"/>
</dbReference>
<protein>
    <submittedName>
        <fullName evidence="2">Uncharacterized protein</fullName>
    </submittedName>
</protein>
<evidence type="ECO:0000313" key="2">
    <source>
        <dbReference type="EnsemblPlants" id="Kaladp0032s0415.1.v1.1"/>
    </source>
</evidence>
<dbReference type="Gramene" id="Kaladp0032s0415.1.v1.1">
    <property type="protein sequence ID" value="Kaladp0032s0415.1.v1.1"/>
    <property type="gene ID" value="Kaladp0032s0415.v1.1"/>
</dbReference>
<comment type="similarity">
    <text evidence="1">Belongs to the ARG7 family.</text>
</comment>
<proteinExistence type="inferred from homology"/>
<reference evidence="2" key="1">
    <citation type="submission" date="2021-01" db="UniProtKB">
        <authorList>
            <consortium name="EnsemblPlants"/>
        </authorList>
    </citation>
    <scope>IDENTIFICATION</scope>
</reference>
<sequence>MALSAKCWDNSEAGLEESLSRGHFFSWVGLLTGPSLTSKPPRKKHLKWVSGYLELFKPIKKVLSRSLSGSRTSSSTDHISKGYFAVYVGDHQRRYVVPVDYLSQPALQQLLIQAEEEYGFDHPNGGLTIPCSKEAFNQLTFQLG</sequence>
<dbReference type="PANTHER" id="PTHR31929">
    <property type="entry name" value="SAUR-LIKE AUXIN-RESPONSIVE PROTEIN FAMILY-RELATED"/>
    <property type="match status" value="1"/>
</dbReference>
<dbReference type="GO" id="GO:0009733">
    <property type="term" value="P:response to auxin"/>
    <property type="evidence" value="ECO:0007669"/>
    <property type="project" value="InterPro"/>
</dbReference>
<evidence type="ECO:0000313" key="3">
    <source>
        <dbReference type="Proteomes" id="UP000594263"/>
    </source>
</evidence>
<dbReference type="InterPro" id="IPR003676">
    <property type="entry name" value="SAUR_fam"/>
</dbReference>
<organism evidence="2 3">
    <name type="scientific">Kalanchoe fedtschenkoi</name>
    <name type="common">Lavender scallops</name>
    <name type="synonym">South American air plant</name>
    <dbReference type="NCBI Taxonomy" id="63787"/>
    <lineage>
        <taxon>Eukaryota</taxon>
        <taxon>Viridiplantae</taxon>
        <taxon>Streptophyta</taxon>
        <taxon>Embryophyta</taxon>
        <taxon>Tracheophyta</taxon>
        <taxon>Spermatophyta</taxon>
        <taxon>Magnoliopsida</taxon>
        <taxon>eudicotyledons</taxon>
        <taxon>Gunneridae</taxon>
        <taxon>Pentapetalae</taxon>
        <taxon>Saxifragales</taxon>
        <taxon>Crassulaceae</taxon>
        <taxon>Kalanchoe</taxon>
    </lineage>
</organism>
<dbReference type="Pfam" id="PF02519">
    <property type="entry name" value="Auxin_inducible"/>
    <property type="match status" value="1"/>
</dbReference>
<dbReference type="AlphaFoldDB" id="A0A7N0ZTR2"/>
<name>A0A7N0ZTR2_KALFE</name>
<keyword evidence="3" id="KW-1185">Reference proteome</keyword>
<dbReference type="OMA" id="RENCNHY"/>